<feature type="region of interest" description="Disordered" evidence="1">
    <location>
        <begin position="490"/>
        <end position="518"/>
    </location>
</feature>
<dbReference type="Proteomes" id="UP000785679">
    <property type="component" value="Unassembled WGS sequence"/>
</dbReference>
<accession>A0A8J8T8I7</accession>
<evidence type="ECO:0000256" key="1">
    <source>
        <dbReference type="SAM" id="MobiDB-lite"/>
    </source>
</evidence>
<name>A0A8J8T8I7_HALGN</name>
<protein>
    <submittedName>
        <fullName evidence="2">Uncharacterized protein</fullName>
    </submittedName>
</protein>
<evidence type="ECO:0000313" key="2">
    <source>
        <dbReference type="EMBL" id="TNV85655.1"/>
    </source>
</evidence>
<feature type="region of interest" description="Disordered" evidence="1">
    <location>
        <begin position="826"/>
        <end position="878"/>
    </location>
</feature>
<gene>
    <name evidence="2" type="ORF">FGO68_gene1436</name>
</gene>
<evidence type="ECO:0000313" key="3">
    <source>
        <dbReference type="Proteomes" id="UP000785679"/>
    </source>
</evidence>
<keyword evidence="3" id="KW-1185">Reference proteome</keyword>
<feature type="compositionally biased region" description="Polar residues" evidence="1">
    <location>
        <begin position="493"/>
        <end position="503"/>
    </location>
</feature>
<proteinExistence type="predicted"/>
<sequence length="1026" mass="115729">MQLLTAPNANQQEVYTSQQSQVVHSSLINDAFRVVCVIMNEQSISSVHCDTDALVINRGYQQLVYNFNKDKYLMNDYNGDVIQIEQQMNAITPICLLALKQDHCIQEYAKQDDLGERIFSSPSYKNEEAEGFYNMKVVNDERQIFSSGRMDVESEHSQTLNHQQILVNQTDSDKRVVRLAYPNNNQSQATKAYHINQLGNNGGVIDQNFVQRQQIGMEKQLNQDNKLQQREFESQLDSFSRGGGDISCLASVSHGATTGATSVSKLLSLRLKDQNKKFARAFSKQTTDHNAMNNTTAMLTGEIGTLHNTNHTITTKRVTAVRNQEGIKSRNSRAQMNTQESNQLLTFQISKSSIRQCDDNARIAPIKHQMGTGYLNGQNSQQIDESKRMIAQSSYPDDHQEIRSQQFYGSHGSQPHFAGSKGQTRNFLLFGQKLTLNEPGSSHRGNPMTLIRDGTQEVQSLQSAYNNAMYPPIPVGHENSHAINYIIEDNESQEQPTSQQNSTAKRRESSSSMESVQDQDCILTSEQNDIFPGPSSLRNIQSMLDRFPHQQSSICTIQKSNNQRLVNAESQFFQQEPASCQDEDDLRKICSNQMMTFGGSALKSVNSQKTPKWAQKTKTYENCHQNKQEPEGEDECSNQCLQQQQLEKAMGANQGDKPIVPLLCFSNIAKNRTNDKNEDHFVHQALAKNNNNLLAFSPPSIGKALQSLGLRQAIQRTLNPQQAFSIPLGIPKVLPGQDAIYKPTKAICFQSSPSQEHSSRALNYQDEEGYFPHRQQRFSTQHYARNISSGHQLRLGDNPCLSNEGDKHKSSSHLYQLEEFQGQDINRNDQFDDDQDFSDCEVVNETDPGYMPPSQYQRMIRNSGSGEQSPSFPTPQEASFPENYQAEALNNEYPDSARKEREESKFAGKNLCYHQISDKICGGIIDPSILQQSGFPNSAVMQMQIKNGQNKMDQPSQSSSILVTTEIPEEFETLYVDSTLPRDEEPAFTFQAFKKKQKNDVNQLINQMKEIVSPRKTLAELKGSRQ</sequence>
<organism evidence="2 3">
    <name type="scientific">Halteria grandinella</name>
    <dbReference type="NCBI Taxonomy" id="5974"/>
    <lineage>
        <taxon>Eukaryota</taxon>
        <taxon>Sar</taxon>
        <taxon>Alveolata</taxon>
        <taxon>Ciliophora</taxon>
        <taxon>Intramacronucleata</taxon>
        <taxon>Spirotrichea</taxon>
        <taxon>Stichotrichia</taxon>
        <taxon>Sporadotrichida</taxon>
        <taxon>Halteriidae</taxon>
        <taxon>Halteria</taxon>
    </lineage>
</organism>
<feature type="compositionally biased region" description="Polar residues" evidence="1">
    <location>
        <begin position="854"/>
        <end position="877"/>
    </location>
</feature>
<dbReference type="AlphaFoldDB" id="A0A8J8T8I7"/>
<dbReference type="EMBL" id="RRYP01001652">
    <property type="protein sequence ID" value="TNV85655.1"/>
    <property type="molecule type" value="Genomic_DNA"/>
</dbReference>
<comment type="caution">
    <text evidence="2">The sequence shown here is derived from an EMBL/GenBank/DDBJ whole genome shotgun (WGS) entry which is preliminary data.</text>
</comment>
<reference evidence="2" key="1">
    <citation type="submission" date="2019-06" db="EMBL/GenBank/DDBJ databases">
        <authorList>
            <person name="Zheng W."/>
        </authorList>
    </citation>
    <scope>NUCLEOTIDE SEQUENCE</scope>
    <source>
        <strain evidence="2">QDHG01</strain>
    </source>
</reference>
<feature type="compositionally biased region" description="Acidic residues" evidence="1">
    <location>
        <begin position="831"/>
        <end position="844"/>
    </location>
</feature>